<organism evidence="2 3">
    <name type="scientific">Hibiscus sabdariffa</name>
    <name type="common">roselle</name>
    <dbReference type="NCBI Taxonomy" id="183260"/>
    <lineage>
        <taxon>Eukaryota</taxon>
        <taxon>Viridiplantae</taxon>
        <taxon>Streptophyta</taxon>
        <taxon>Embryophyta</taxon>
        <taxon>Tracheophyta</taxon>
        <taxon>Spermatophyta</taxon>
        <taxon>Magnoliopsida</taxon>
        <taxon>eudicotyledons</taxon>
        <taxon>Gunneridae</taxon>
        <taxon>Pentapetalae</taxon>
        <taxon>rosids</taxon>
        <taxon>malvids</taxon>
        <taxon>Malvales</taxon>
        <taxon>Malvaceae</taxon>
        <taxon>Malvoideae</taxon>
        <taxon>Hibiscus</taxon>
    </lineage>
</organism>
<keyword evidence="3" id="KW-1185">Reference proteome</keyword>
<dbReference type="Proteomes" id="UP001396334">
    <property type="component" value="Unassembled WGS sequence"/>
</dbReference>
<feature type="region of interest" description="Disordered" evidence="1">
    <location>
        <begin position="48"/>
        <end position="90"/>
    </location>
</feature>
<gene>
    <name evidence="2" type="ORF">V6N11_060335</name>
</gene>
<evidence type="ECO:0000313" key="3">
    <source>
        <dbReference type="Proteomes" id="UP001396334"/>
    </source>
</evidence>
<sequence>MCMECRIACQKPSPGHDSEANLRRKGKFICFPRCVLWELDFTAFPGKESADSTLEMKDKTEDENGETDIEKKKRNLKDNQQYRESRTKVEEEPHILRLSECMYYQKRNFITLTERNTNRGKNGPKNKETKVPKENKANMG</sequence>
<reference evidence="2 3" key="1">
    <citation type="journal article" date="2024" name="G3 (Bethesda)">
        <title>Genome assembly of Hibiscus sabdariffa L. provides insights into metabolisms of medicinal natural products.</title>
        <authorList>
            <person name="Kim T."/>
        </authorList>
    </citation>
    <scope>NUCLEOTIDE SEQUENCE [LARGE SCALE GENOMIC DNA]</scope>
    <source>
        <strain evidence="2">TK-2024</strain>
        <tissue evidence="2">Old leaves</tissue>
    </source>
</reference>
<proteinExistence type="predicted"/>
<comment type="caution">
    <text evidence="2">The sequence shown here is derived from an EMBL/GenBank/DDBJ whole genome shotgun (WGS) entry which is preliminary data.</text>
</comment>
<protein>
    <submittedName>
        <fullName evidence="2">Uncharacterized protein</fullName>
    </submittedName>
</protein>
<feature type="region of interest" description="Disordered" evidence="1">
    <location>
        <begin position="112"/>
        <end position="140"/>
    </location>
</feature>
<feature type="compositionally biased region" description="Basic and acidic residues" evidence="1">
    <location>
        <begin position="125"/>
        <end position="140"/>
    </location>
</feature>
<evidence type="ECO:0000313" key="2">
    <source>
        <dbReference type="EMBL" id="KAK9002754.1"/>
    </source>
</evidence>
<accession>A0ABR2QQC5</accession>
<name>A0ABR2QQC5_9ROSI</name>
<dbReference type="EMBL" id="JBBPBN010000034">
    <property type="protein sequence ID" value="KAK9002754.1"/>
    <property type="molecule type" value="Genomic_DNA"/>
</dbReference>
<evidence type="ECO:0000256" key="1">
    <source>
        <dbReference type="SAM" id="MobiDB-lite"/>
    </source>
</evidence>